<protein>
    <recommendedName>
        <fullName evidence="3">Tetratricopeptide repeat protein</fullName>
    </recommendedName>
</protein>
<proteinExistence type="predicted"/>
<gene>
    <name evidence="1" type="ORF">SUNI508_14105</name>
</gene>
<evidence type="ECO:0000313" key="1">
    <source>
        <dbReference type="EMBL" id="KAK9419613.1"/>
    </source>
</evidence>
<accession>A0ABR2UY43</accession>
<sequence length="63" mass="7229">MQDLGRVLARLGERLGDRKLLLAAEANFQLALEERSREREPDDWAMTQQNLGSVLLLIGHREE</sequence>
<keyword evidence="2" id="KW-1185">Reference proteome</keyword>
<organism evidence="1 2">
    <name type="scientific">Seiridium unicorne</name>
    <dbReference type="NCBI Taxonomy" id="138068"/>
    <lineage>
        <taxon>Eukaryota</taxon>
        <taxon>Fungi</taxon>
        <taxon>Dikarya</taxon>
        <taxon>Ascomycota</taxon>
        <taxon>Pezizomycotina</taxon>
        <taxon>Sordariomycetes</taxon>
        <taxon>Xylariomycetidae</taxon>
        <taxon>Amphisphaeriales</taxon>
        <taxon>Sporocadaceae</taxon>
        <taxon>Seiridium</taxon>
    </lineage>
</organism>
<name>A0ABR2UY43_9PEZI</name>
<dbReference type="EMBL" id="JARVKF010000300">
    <property type="protein sequence ID" value="KAK9419613.1"/>
    <property type="molecule type" value="Genomic_DNA"/>
</dbReference>
<feature type="non-terminal residue" evidence="1">
    <location>
        <position position="63"/>
    </location>
</feature>
<dbReference type="Proteomes" id="UP001408356">
    <property type="component" value="Unassembled WGS sequence"/>
</dbReference>
<reference evidence="1 2" key="1">
    <citation type="journal article" date="2024" name="J. Plant Pathol.">
        <title>Sequence and assembly of the genome of Seiridium unicorne, isolate CBS 538.82, causal agent of cypress canker disease.</title>
        <authorList>
            <person name="Scali E."/>
            <person name="Rocca G.D."/>
            <person name="Danti R."/>
            <person name="Garbelotto M."/>
            <person name="Barberini S."/>
            <person name="Baroncelli R."/>
            <person name="Emiliani G."/>
        </authorList>
    </citation>
    <scope>NUCLEOTIDE SEQUENCE [LARGE SCALE GENOMIC DNA]</scope>
    <source>
        <strain evidence="1 2">BM-138-508</strain>
    </source>
</reference>
<evidence type="ECO:0008006" key="3">
    <source>
        <dbReference type="Google" id="ProtNLM"/>
    </source>
</evidence>
<evidence type="ECO:0000313" key="2">
    <source>
        <dbReference type="Proteomes" id="UP001408356"/>
    </source>
</evidence>
<comment type="caution">
    <text evidence="1">The sequence shown here is derived from an EMBL/GenBank/DDBJ whole genome shotgun (WGS) entry which is preliminary data.</text>
</comment>